<accession>A0A7Y9IY59</accession>
<keyword evidence="3" id="KW-1185">Reference proteome</keyword>
<dbReference type="RefSeq" id="WP_179589180.1">
    <property type="nucleotide sequence ID" value="NZ_JACBYR010000002.1"/>
</dbReference>
<evidence type="ECO:0000313" key="2">
    <source>
        <dbReference type="EMBL" id="NYE85191.1"/>
    </source>
</evidence>
<evidence type="ECO:0000313" key="3">
    <source>
        <dbReference type="Proteomes" id="UP000542125"/>
    </source>
</evidence>
<proteinExistence type="predicted"/>
<protein>
    <submittedName>
        <fullName evidence="2">Paraquat-inducible protein A</fullName>
    </submittedName>
</protein>
<dbReference type="Pfam" id="PF04403">
    <property type="entry name" value="PqiA"/>
    <property type="match status" value="1"/>
</dbReference>
<dbReference type="EMBL" id="JACBYR010000002">
    <property type="protein sequence ID" value="NYE85191.1"/>
    <property type="molecule type" value="Genomic_DNA"/>
</dbReference>
<dbReference type="AlphaFoldDB" id="A0A7Y9IY59"/>
<sequence length="211" mass="23457">MTDTGLPDASDGAALKVCEHCDAVYRRVPLARKEVAYCERCGTELYHDTERQYRRLLPIVITCLIVFCICNAFPIVAMEIQGIRTQTTAWESVLVLLDEDMFLVALLVFATTIFFPFVELALLLYVLAPLAAGHVPPGFGLVIRTIRMGRPWGMIEVFMLGIVAALVKLSTMATIVPGISLWSFAILTLLLTSVLSYDPAELWDRADQCQN</sequence>
<reference evidence="2 3" key="1">
    <citation type="submission" date="2020-07" db="EMBL/GenBank/DDBJ databases">
        <title>Genomic Encyclopedia of Type Strains, Phase IV (KMG-V): Genome sequencing to study the core and pangenomes of soil and plant-associated prokaryotes.</title>
        <authorList>
            <person name="Whitman W."/>
        </authorList>
    </citation>
    <scope>NUCLEOTIDE SEQUENCE [LARGE SCALE GENOMIC DNA]</scope>
    <source>
        <strain evidence="2 3">SAS40</strain>
    </source>
</reference>
<keyword evidence="1" id="KW-0472">Membrane</keyword>
<organism evidence="2 3">
    <name type="scientific">Pigmentiphaga litoralis</name>
    <dbReference type="NCBI Taxonomy" id="516702"/>
    <lineage>
        <taxon>Bacteria</taxon>
        <taxon>Pseudomonadati</taxon>
        <taxon>Pseudomonadota</taxon>
        <taxon>Betaproteobacteria</taxon>
        <taxon>Burkholderiales</taxon>
        <taxon>Alcaligenaceae</taxon>
        <taxon>Pigmentiphaga</taxon>
    </lineage>
</organism>
<dbReference type="Proteomes" id="UP000542125">
    <property type="component" value="Unassembled WGS sequence"/>
</dbReference>
<feature type="transmembrane region" description="Helical" evidence="1">
    <location>
        <begin position="56"/>
        <end position="81"/>
    </location>
</feature>
<dbReference type="InterPro" id="IPR007498">
    <property type="entry name" value="PqiA-like"/>
</dbReference>
<gene>
    <name evidence="2" type="ORF">FHW18_004498</name>
</gene>
<keyword evidence="1" id="KW-0812">Transmembrane</keyword>
<comment type="caution">
    <text evidence="2">The sequence shown here is derived from an EMBL/GenBank/DDBJ whole genome shotgun (WGS) entry which is preliminary data.</text>
</comment>
<evidence type="ECO:0000256" key="1">
    <source>
        <dbReference type="SAM" id="Phobius"/>
    </source>
</evidence>
<feature type="transmembrane region" description="Helical" evidence="1">
    <location>
        <begin position="149"/>
        <end position="167"/>
    </location>
</feature>
<feature type="transmembrane region" description="Helical" evidence="1">
    <location>
        <begin position="179"/>
        <end position="197"/>
    </location>
</feature>
<feature type="transmembrane region" description="Helical" evidence="1">
    <location>
        <begin position="101"/>
        <end position="128"/>
    </location>
</feature>
<name>A0A7Y9IY59_9BURK</name>
<keyword evidence="1" id="KW-1133">Transmembrane helix</keyword>